<dbReference type="AlphaFoldDB" id="A0A844Z7H4"/>
<feature type="transmembrane region" description="Helical" evidence="2">
    <location>
        <begin position="20"/>
        <end position="37"/>
    </location>
</feature>
<protein>
    <submittedName>
        <fullName evidence="3">Uncharacterized protein</fullName>
    </submittedName>
</protein>
<organism evidence="3 4">
    <name type="scientific">Pontixanthobacter aestiaquae</name>
    <dbReference type="NCBI Taxonomy" id="1509367"/>
    <lineage>
        <taxon>Bacteria</taxon>
        <taxon>Pseudomonadati</taxon>
        <taxon>Pseudomonadota</taxon>
        <taxon>Alphaproteobacteria</taxon>
        <taxon>Sphingomonadales</taxon>
        <taxon>Erythrobacteraceae</taxon>
        <taxon>Pontixanthobacter</taxon>
    </lineage>
</organism>
<dbReference type="EMBL" id="WTYZ01000001">
    <property type="protein sequence ID" value="MXO82750.1"/>
    <property type="molecule type" value="Genomic_DNA"/>
</dbReference>
<keyword evidence="2" id="KW-0812">Transmembrane</keyword>
<proteinExistence type="predicted"/>
<keyword evidence="2" id="KW-1133">Transmembrane helix</keyword>
<dbReference type="Proteomes" id="UP000460290">
    <property type="component" value="Unassembled WGS sequence"/>
</dbReference>
<dbReference type="RefSeq" id="WP_160613168.1">
    <property type="nucleotide sequence ID" value="NZ_JAUFQM010000001.1"/>
</dbReference>
<feature type="transmembrane region" description="Helical" evidence="2">
    <location>
        <begin position="49"/>
        <end position="68"/>
    </location>
</feature>
<gene>
    <name evidence="3" type="ORF">GRI35_05120</name>
</gene>
<evidence type="ECO:0000256" key="2">
    <source>
        <dbReference type="SAM" id="Phobius"/>
    </source>
</evidence>
<evidence type="ECO:0000313" key="4">
    <source>
        <dbReference type="Proteomes" id="UP000460290"/>
    </source>
</evidence>
<keyword evidence="4" id="KW-1185">Reference proteome</keyword>
<evidence type="ECO:0000313" key="3">
    <source>
        <dbReference type="EMBL" id="MXO82750.1"/>
    </source>
</evidence>
<evidence type="ECO:0000256" key="1">
    <source>
        <dbReference type="SAM" id="MobiDB-lite"/>
    </source>
</evidence>
<feature type="compositionally biased region" description="Low complexity" evidence="1">
    <location>
        <begin position="138"/>
        <end position="148"/>
    </location>
</feature>
<sequence length="247" mass="25454">MSDEAHGPKGPNTSGMLGKFGTIVLGLVLLLVGIAMLDPDEFAQSKMSLGLAAAIAALGMAIIATVFLPHAINVNGGQFKPFGVDVKASGGGAVFFLVLIFLYLANDGKVENAETTKPGAEETGQVEPAKTPDPAPTPLATAQPTTAPDSLPEPALDPMEEPATASAIAVPGPGYLNWPYNQPFQFAEGLARYRTFSDFACPDGPSGCPAAGGAAHFNDQIARESAFAMCVNNGGAPFECQNNLEAF</sequence>
<reference evidence="3 4" key="1">
    <citation type="submission" date="2019-12" db="EMBL/GenBank/DDBJ databases">
        <title>Genomic-based taxomic classification of the family Erythrobacteraceae.</title>
        <authorList>
            <person name="Xu L."/>
        </authorList>
    </citation>
    <scope>NUCLEOTIDE SEQUENCE [LARGE SCALE GENOMIC DNA]</scope>
    <source>
        <strain evidence="3 4">KCTC 42006</strain>
    </source>
</reference>
<comment type="caution">
    <text evidence="3">The sequence shown here is derived from an EMBL/GenBank/DDBJ whole genome shotgun (WGS) entry which is preliminary data.</text>
</comment>
<name>A0A844Z7H4_9SPHN</name>
<feature type="region of interest" description="Disordered" evidence="1">
    <location>
        <begin position="114"/>
        <end position="161"/>
    </location>
</feature>
<feature type="transmembrane region" description="Helical" evidence="2">
    <location>
        <begin position="88"/>
        <end position="105"/>
    </location>
</feature>
<keyword evidence="2" id="KW-0472">Membrane</keyword>
<accession>A0A844Z7H4</accession>